<feature type="compositionally biased region" description="Polar residues" evidence="1">
    <location>
        <begin position="147"/>
        <end position="158"/>
    </location>
</feature>
<sequence length="210" mass="23980">MIELSVYKSQKQRTPIWSNPLCTEKNKRAGTHPFNTLPRADKEIPKSRLRRPFTTVTPAARLKLVAIGPNEAHLEAAAYLQHRWRRIYSSDEPAHTGPLVSCLRRVQNQRCTIIYHCKPRRWKHRCHLRPSQSPPVAPIGFDKRWPSSGTANQGCRQSPSPPVTSHHHRLVDRRTTDSRSSSDIDHDPHFPTSSLGIRPTSSIASSRRTR</sequence>
<keyword evidence="3" id="KW-1185">Reference proteome</keyword>
<protein>
    <submittedName>
        <fullName evidence="2">Uncharacterized protein</fullName>
    </submittedName>
</protein>
<evidence type="ECO:0000313" key="2">
    <source>
        <dbReference type="EMBL" id="CAH1433825.1"/>
    </source>
</evidence>
<evidence type="ECO:0000256" key="1">
    <source>
        <dbReference type="SAM" id="MobiDB-lite"/>
    </source>
</evidence>
<gene>
    <name evidence="2" type="ORF">LVIROSA_LOCUS20389</name>
</gene>
<feature type="compositionally biased region" description="Basic and acidic residues" evidence="1">
    <location>
        <begin position="172"/>
        <end position="189"/>
    </location>
</feature>
<dbReference type="EMBL" id="CAKMRJ010003334">
    <property type="protein sequence ID" value="CAH1433825.1"/>
    <property type="molecule type" value="Genomic_DNA"/>
</dbReference>
<organism evidence="2 3">
    <name type="scientific">Lactuca virosa</name>
    <dbReference type="NCBI Taxonomy" id="75947"/>
    <lineage>
        <taxon>Eukaryota</taxon>
        <taxon>Viridiplantae</taxon>
        <taxon>Streptophyta</taxon>
        <taxon>Embryophyta</taxon>
        <taxon>Tracheophyta</taxon>
        <taxon>Spermatophyta</taxon>
        <taxon>Magnoliopsida</taxon>
        <taxon>eudicotyledons</taxon>
        <taxon>Gunneridae</taxon>
        <taxon>Pentapetalae</taxon>
        <taxon>asterids</taxon>
        <taxon>campanulids</taxon>
        <taxon>Asterales</taxon>
        <taxon>Asteraceae</taxon>
        <taxon>Cichorioideae</taxon>
        <taxon>Cichorieae</taxon>
        <taxon>Lactucinae</taxon>
        <taxon>Lactuca</taxon>
    </lineage>
</organism>
<dbReference type="Proteomes" id="UP001157418">
    <property type="component" value="Unassembled WGS sequence"/>
</dbReference>
<feature type="region of interest" description="Disordered" evidence="1">
    <location>
        <begin position="128"/>
        <end position="210"/>
    </location>
</feature>
<dbReference type="AlphaFoldDB" id="A0AAU9N3S7"/>
<feature type="compositionally biased region" description="Polar residues" evidence="1">
    <location>
        <begin position="191"/>
        <end position="210"/>
    </location>
</feature>
<comment type="caution">
    <text evidence="2">The sequence shown here is derived from an EMBL/GenBank/DDBJ whole genome shotgun (WGS) entry which is preliminary data.</text>
</comment>
<evidence type="ECO:0000313" key="3">
    <source>
        <dbReference type="Proteomes" id="UP001157418"/>
    </source>
</evidence>
<reference evidence="2 3" key="1">
    <citation type="submission" date="2022-01" db="EMBL/GenBank/DDBJ databases">
        <authorList>
            <person name="Xiong W."/>
            <person name="Schranz E."/>
        </authorList>
    </citation>
    <scope>NUCLEOTIDE SEQUENCE [LARGE SCALE GENOMIC DNA]</scope>
</reference>
<name>A0AAU9N3S7_9ASTR</name>
<accession>A0AAU9N3S7</accession>
<proteinExistence type="predicted"/>